<organism evidence="2">
    <name type="scientific">Serratia fonticola</name>
    <dbReference type="NCBI Taxonomy" id="47917"/>
    <lineage>
        <taxon>Bacteria</taxon>
        <taxon>Pseudomonadati</taxon>
        <taxon>Pseudomonadota</taxon>
        <taxon>Gammaproteobacteria</taxon>
        <taxon>Enterobacterales</taxon>
        <taxon>Yersiniaceae</taxon>
        <taxon>Serratia</taxon>
    </lineage>
</organism>
<evidence type="ECO:0000313" key="2">
    <source>
        <dbReference type="EMBL" id="VTR51611.1"/>
    </source>
</evidence>
<evidence type="ECO:0000256" key="1">
    <source>
        <dbReference type="SAM" id="SignalP"/>
    </source>
</evidence>
<reference evidence="2" key="1">
    <citation type="submission" date="2019-05" db="EMBL/GenBank/DDBJ databases">
        <authorList>
            <consortium name="Pathogen Informatics"/>
        </authorList>
    </citation>
    <scope>NUCLEOTIDE SEQUENCE [LARGE SCALE GENOMIC DNA]</scope>
    <source>
        <strain evidence="2">NCTC12965</strain>
    </source>
</reference>
<proteinExistence type="predicted"/>
<feature type="signal peptide" evidence="1">
    <location>
        <begin position="1"/>
        <end position="27"/>
    </location>
</feature>
<protein>
    <submittedName>
        <fullName evidence="2">Uncharacterized protein</fullName>
    </submittedName>
</protein>
<sequence length="48" mass="5150">MNGTLRYRTLACLLCGVLVTLPLRAGASNTAHHYHKGHGGCPAAVYRQ</sequence>
<gene>
    <name evidence="2" type="ORF">NCTC12965_06193</name>
</gene>
<keyword evidence="1" id="KW-0732">Signal</keyword>
<dbReference type="EMBL" id="CABEEZ010000125">
    <property type="protein sequence ID" value="VTR51611.1"/>
    <property type="molecule type" value="Genomic_DNA"/>
</dbReference>
<accession>A0A4U9W1I5</accession>
<feature type="chain" id="PRO_5020454488" evidence="1">
    <location>
        <begin position="28"/>
        <end position="48"/>
    </location>
</feature>
<dbReference type="AlphaFoldDB" id="A0A4U9W1I5"/>
<name>A0A4U9W1I5_SERFO</name>